<feature type="compositionally biased region" description="Basic and acidic residues" evidence="2">
    <location>
        <begin position="234"/>
        <end position="246"/>
    </location>
</feature>
<dbReference type="InterPro" id="IPR019734">
    <property type="entry name" value="TPR_rpt"/>
</dbReference>
<dbReference type="EMBL" id="HACA01006036">
    <property type="protein sequence ID" value="CDW23397.1"/>
    <property type="molecule type" value="Transcribed_RNA"/>
</dbReference>
<dbReference type="PANTHER" id="PTHR47329:SF1">
    <property type="entry name" value="OS05G0129900 PROTEIN"/>
    <property type="match status" value="1"/>
</dbReference>
<feature type="region of interest" description="Disordered" evidence="2">
    <location>
        <begin position="199"/>
        <end position="249"/>
    </location>
</feature>
<keyword evidence="4" id="KW-0378">Hydrolase</keyword>
<feature type="domain" description="RNA-polymerase II-associated protein 3-like C-terminal" evidence="3">
    <location>
        <begin position="341"/>
        <end position="432"/>
    </location>
</feature>
<evidence type="ECO:0000313" key="4">
    <source>
        <dbReference type="EMBL" id="CDW23397.1"/>
    </source>
</evidence>
<feature type="repeat" description="TPR" evidence="1">
    <location>
        <begin position="84"/>
        <end position="117"/>
    </location>
</feature>
<reference evidence="4" key="1">
    <citation type="submission" date="2014-05" db="EMBL/GenBank/DDBJ databases">
        <authorList>
            <person name="Chronopoulou M."/>
        </authorList>
    </citation>
    <scope>NUCLEOTIDE SEQUENCE</scope>
    <source>
        <tissue evidence="4">Whole organism</tissue>
    </source>
</reference>
<evidence type="ECO:0000256" key="1">
    <source>
        <dbReference type="PROSITE-ProRule" id="PRU00339"/>
    </source>
</evidence>
<keyword evidence="1" id="KW-0802">TPR repeat</keyword>
<keyword evidence="4" id="KW-0347">Helicase</keyword>
<dbReference type="SUPFAM" id="SSF48452">
    <property type="entry name" value="TPR-like"/>
    <property type="match status" value="1"/>
</dbReference>
<evidence type="ECO:0000259" key="3">
    <source>
        <dbReference type="Pfam" id="PF13877"/>
    </source>
</evidence>
<organism evidence="4">
    <name type="scientific">Lepeophtheirus salmonis</name>
    <name type="common">Salmon louse</name>
    <name type="synonym">Caligus salmonis</name>
    <dbReference type="NCBI Taxonomy" id="72036"/>
    <lineage>
        <taxon>Eukaryota</taxon>
        <taxon>Metazoa</taxon>
        <taxon>Ecdysozoa</taxon>
        <taxon>Arthropoda</taxon>
        <taxon>Crustacea</taxon>
        <taxon>Multicrustacea</taxon>
        <taxon>Hexanauplia</taxon>
        <taxon>Copepoda</taxon>
        <taxon>Siphonostomatoida</taxon>
        <taxon>Caligidae</taxon>
        <taxon>Lepeophtheirus</taxon>
    </lineage>
</organism>
<dbReference type="Pfam" id="PF13877">
    <property type="entry name" value="RPAP3_C"/>
    <property type="match status" value="1"/>
</dbReference>
<feature type="repeat" description="TPR" evidence="1">
    <location>
        <begin position="152"/>
        <end position="185"/>
    </location>
</feature>
<accession>A0A0K2TCV1</accession>
<dbReference type="InterPro" id="IPR025986">
    <property type="entry name" value="RPAP3-like_C"/>
</dbReference>
<name>A0A0K2TCV1_LEPSM</name>
<sequence>MDLQKQLQENNADLNSYIRDLDSWQDEMHAKDTQLSDNAVFNKKVSSTDSSVNVLNQLESKSSKKSIDSNKNNDLNSLHLIQKAVVEKNKGNEFFKKGEYQRAVDCYTEGLKCDPKSAILAANRGMALLKLNREKEAEKDCTLAIMLDPNYAKAYIRRAYARSGLKRYSDAINDYEKVLQIEPKNKMAKTEIEKLIRKKDEAKNNNSNKEKTTKSKSSFEENMKNAFLKGNKMPAKEVSSKSEVIHSQDTNSTLLKEVSTKRIDSNIIYPVEIPPHLRSKKPLKRINIVDVLDKQISNDVETQSNKQDINSNETVDNDLSKSLEEIVQLSESEYIPKKLVKPKTALQFYSTWRSLRNESEQGQFLALIPPKDFISLFKHSLESDVFSSMIQVMESQFLTNAELKNHVPDILLGLSQVQRMSVLLMFLGKEEKQSLDNIISSIKDVCDPLKMKKLVACFI</sequence>
<keyword evidence="4" id="KW-0067">ATP-binding</keyword>
<dbReference type="PROSITE" id="PS50005">
    <property type="entry name" value="TPR"/>
    <property type="match status" value="2"/>
</dbReference>
<dbReference type="OrthoDB" id="2942533at2759"/>
<proteinExistence type="predicted"/>
<feature type="compositionally biased region" description="Basic and acidic residues" evidence="2">
    <location>
        <begin position="199"/>
        <end position="223"/>
    </location>
</feature>
<protein>
    <submittedName>
        <fullName evidence="4">Helicase ARIP4like [Pundamilia nyererei]</fullName>
    </submittedName>
</protein>
<dbReference type="AlphaFoldDB" id="A0A0K2TCV1"/>
<dbReference type="GO" id="GO:0004386">
    <property type="term" value="F:helicase activity"/>
    <property type="evidence" value="ECO:0007669"/>
    <property type="project" value="UniProtKB-KW"/>
</dbReference>
<dbReference type="Gene3D" id="1.25.40.10">
    <property type="entry name" value="Tetratricopeptide repeat domain"/>
    <property type="match status" value="1"/>
</dbReference>
<dbReference type="Pfam" id="PF13181">
    <property type="entry name" value="TPR_8"/>
    <property type="match status" value="1"/>
</dbReference>
<evidence type="ECO:0000256" key="2">
    <source>
        <dbReference type="SAM" id="MobiDB-lite"/>
    </source>
</evidence>
<keyword evidence="4" id="KW-0547">Nucleotide-binding</keyword>
<dbReference type="InterPro" id="IPR011990">
    <property type="entry name" value="TPR-like_helical_dom_sf"/>
</dbReference>
<dbReference type="Pfam" id="PF00515">
    <property type="entry name" value="TPR_1"/>
    <property type="match status" value="2"/>
</dbReference>
<dbReference type="PANTHER" id="PTHR47329">
    <property type="entry name" value="OS05G0129900 PROTEIN"/>
    <property type="match status" value="1"/>
</dbReference>
<dbReference type="SMART" id="SM00028">
    <property type="entry name" value="TPR"/>
    <property type="match status" value="3"/>
</dbReference>